<comment type="subcellular location">
    <subcellularLocation>
        <location evidence="1">Nucleus</location>
    </subcellularLocation>
</comment>
<evidence type="ECO:0000313" key="4">
    <source>
        <dbReference type="Proteomes" id="UP000186922"/>
    </source>
</evidence>
<dbReference type="EMBL" id="BDGG01000004">
    <property type="protein sequence ID" value="GAU97024.1"/>
    <property type="molecule type" value="Genomic_DNA"/>
</dbReference>
<accession>A0A1D1V5N6</accession>
<evidence type="ECO:0000259" key="2">
    <source>
        <dbReference type="Pfam" id="PF05225"/>
    </source>
</evidence>
<dbReference type="SUPFAM" id="SSF46689">
    <property type="entry name" value="Homeodomain-like"/>
    <property type="match status" value="1"/>
</dbReference>
<sequence>MSHSKLKTGSRVHQELTLEAAIHEVKHGMSLTKAAKVFGVSRTTMTNRIQNPSPNPVGRKTQFPPYEQERLADFLLSCSYQGVPLNRYHCLQLFSGVAVQLHRHEERSLWITHCSNQKKDREWTVERCEDFISKLQKLYTGGFVERPEQVWNSDETAFDTSEMYDRVVARKGAKRIPFAVRRN</sequence>
<dbReference type="OrthoDB" id="6756250at2759"/>
<dbReference type="Gene3D" id="1.10.10.60">
    <property type="entry name" value="Homeodomain-like"/>
    <property type="match status" value="1"/>
</dbReference>
<dbReference type="Pfam" id="PF05225">
    <property type="entry name" value="HTH_psq"/>
    <property type="match status" value="1"/>
</dbReference>
<name>A0A1D1V5N6_RAMVA</name>
<organism evidence="3 4">
    <name type="scientific">Ramazzottius varieornatus</name>
    <name type="common">Water bear</name>
    <name type="synonym">Tardigrade</name>
    <dbReference type="NCBI Taxonomy" id="947166"/>
    <lineage>
        <taxon>Eukaryota</taxon>
        <taxon>Metazoa</taxon>
        <taxon>Ecdysozoa</taxon>
        <taxon>Tardigrada</taxon>
        <taxon>Eutardigrada</taxon>
        <taxon>Parachela</taxon>
        <taxon>Hypsibioidea</taxon>
        <taxon>Ramazzottiidae</taxon>
        <taxon>Ramazzottius</taxon>
    </lineage>
</organism>
<dbReference type="InterPro" id="IPR007889">
    <property type="entry name" value="HTH_Psq"/>
</dbReference>
<feature type="domain" description="HTH psq-type" evidence="2">
    <location>
        <begin position="17"/>
        <end position="50"/>
    </location>
</feature>
<evidence type="ECO:0000313" key="3">
    <source>
        <dbReference type="EMBL" id="GAU97024.1"/>
    </source>
</evidence>
<dbReference type="Proteomes" id="UP000186922">
    <property type="component" value="Unassembled WGS sequence"/>
</dbReference>
<gene>
    <name evidence="3" type="primary">RvY_08387-1</name>
    <name evidence="3" type="synonym">RvY_08387.1</name>
    <name evidence="3" type="ORF">RvY_08387</name>
</gene>
<protein>
    <recommendedName>
        <fullName evidence="2">HTH psq-type domain-containing protein</fullName>
    </recommendedName>
</protein>
<dbReference type="InterPro" id="IPR009057">
    <property type="entry name" value="Homeodomain-like_sf"/>
</dbReference>
<keyword evidence="4" id="KW-1185">Reference proteome</keyword>
<evidence type="ECO:0000256" key="1">
    <source>
        <dbReference type="ARBA" id="ARBA00004123"/>
    </source>
</evidence>
<dbReference type="GO" id="GO:0005634">
    <property type="term" value="C:nucleus"/>
    <property type="evidence" value="ECO:0007669"/>
    <property type="project" value="UniProtKB-SubCell"/>
</dbReference>
<dbReference type="AlphaFoldDB" id="A0A1D1V5N6"/>
<reference evidence="3 4" key="1">
    <citation type="journal article" date="2016" name="Nat. Commun.">
        <title>Extremotolerant tardigrade genome and improved radiotolerance of human cultured cells by tardigrade-unique protein.</title>
        <authorList>
            <person name="Hashimoto T."/>
            <person name="Horikawa D.D."/>
            <person name="Saito Y."/>
            <person name="Kuwahara H."/>
            <person name="Kozuka-Hata H."/>
            <person name="Shin-I T."/>
            <person name="Minakuchi Y."/>
            <person name="Ohishi K."/>
            <person name="Motoyama A."/>
            <person name="Aizu T."/>
            <person name="Enomoto A."/>
            <person name="Kondo K."/>
            <person name="Tanaka S."/>
            <person name="Hara Y."/>
            <person name="Koshikawa S."/>
            <person name="Sagara H."/>
            <person name="Miura T."/>
            <person name="Yokobori S."/>
            <person name="Miyagawa K."/>
            <person name="Suzuki Y."/>
            <person name="Kubo T."/>
            <person name="Oyama M."/>
            <person name="Kohara Y."/>
            <person name="Fujiyama A."/>
            <person name="Arakawa K."/>
            <person name="Katayama T."/>
            <person name="Toyoda A."/>
            <person name="Kunieda T."/>
        </authorList>
    </citation>
    <scope>NUCLEOTIDE SEQUENCE [LARGE SCALE GENOMIC DNA]</scope>
    <source>
        <strain evidence="3 4">YOKOZUNA-1</strain>
    </source>
</reference>
<dbReference type="GO" id="GO:0003677">
    <property type="term" value="F:DNA binding"/>
    <property type="evidence" value="ECO:0007669"/>
    <property type="project" value="InterPro"/>
</dbReference>
<comment type="caution">
    <text evidence="3">The sequence shown here is derived from an EMBL/GenBank/DDBJ whole genome shotgun (WGS) entry which is preliminary data.</text>
</comment>
<proteinExistence type="predicted"/>